<accession>A0A8E5EAB4</accession>
<gene>
    <name evidence="1" type="ORF">Calle1_76</name>
</gene>
<name>A0A8E5EAB4_9CAUD</name>
<organism evidence="1 2">
    <name type="scientific">Cellulophaga phage Calle_1</name>
    <dbReference type="NCBI Taxonomy" id="2745643"/>
    <lineage>
        <taxon>Viruses</taxon>
        <taxon>Duplodnaviria</taxon>
        <taxon>Heunggongvirae</taxon>
        <taxon>Uroviricota</taxon>
        <taxon>Caudoviricetes</taxon>
        <taxon>Pervagoviridae</taxon>
        <taxon>Callevirus</taxon>
        <taxon>Callevirus Calle</taxon>
    </lineage>
</organism>
<dbReference type="Proteomes" id="UP000693797">
    <property type="component" value="Segment"/>
</dbReference>
<evidence type="ECO:0000313" key="2">
    <source>
        <dbReference type="Proteomes" id="UP000693797"/>
    </source>
</evidence>
<proteinExistence type="predicted"/>
<evidence type="ECO:0000313" key="1">
    <source>
        <dbReference type="EMBL" id="QQV89739.1"/>
    </source>
</evidence>
<protein>
    <submittedName>
        <fullName evidence="1">Uncharacterized protein</fullName>
    </submittedName>
</protein>
<reference evidence="1 2" key="1">
    <citation type="submission" date="2020-07" db="EMBL/GenBank/DDBJ databases">
        <title>Highly diverse flavobacterial phages as mortality factor during North Sea spring blooms.</title>
        <authorList>
            <person name="Bartlau N."/>
            <person name="Wichels A."/>
            <person name="Krohne G."/>
            <person name="Adriaenssens E.M."/>
            <person name="Heins A."/>
            <person name="Fuchs B.M."/>
            <person name="Amann R."/>
            <person name="Moraru C."/>
        </authorList>
    </citation>
    <scope>NUCLEOTIDE SEQUENCE [LARGE SCALE GENOMIC DNA]</scope>
</reference>
<keyword evidence="2" id="KW-1185">Reference proteome</keyword>
<dbReference type="EMBL" id="MT732432">
    <property type="protein sequence ID" value="QQV89739.1"/>
    <property type="molecule type" value="Genomic_DNA"/>
</dbReference>
<sequence length="64" mass="7366">MIRESLDSPRIRSINHQTTDLRQSCVELRDSLVEKNRVEALEGIETLRKGLNILKDQIVHGDII</sequence>